<accession>A0A5E8BYN7</accession>
<evidence type="ECO:0000313" key="2">
    <source>
        <dbReference type="EMBL" id="VVT53895.1"/>
    </source>
</evidence>
<dbReference type="OrthoDB" id="4034162at2759"/>
<dbReference type="Proteomes" id="UP000398389">
    <property type="component" value="Unassembled WGS sequence"/>
</dbReference>
<evidence type="ECO:0000313" key="3">
    <source>
        <dbReference type="Proteomes" id="UP000398389"/>
    </source>
</evidence>
<gene>
    <name evidence="2" type="ORF">SAPINGB_P003804</name>
</gene>
<dbReference type="AlphaFoldDB" id="A0A5E8BYN7"/>
<keyword evidence="3" id="KW-1185">Reference proteome</keyword>
<name>A0A5E8BYN7_9ASCO</name>
<organism evidence="2 3">
    <name type="scientific">Magnusiomyces paraingens</name>
    <dbReference type="NCBI Taxonomy" id="2606893"/>
    <lineage>
        <taxon>Eukaryota</taxon>
        <taxon>Fungi</taxon>
        <taxon>Dikarya</taxon>
        <taxon>Ascomycota</taxon>
        <taxon>Saccharomycotina</taxon>
        <taxon>Dipodascomycetes</taxon>
        <taxon>Dipodascales</taxon>
        <taxon>Dipodascaceae</taxon>
        <taxon>Magnusiomyces</taxon>
    </lineage>
</organism>
<protein>
    <submittedName>
        <fullName evidence="2">Uncharacterized protein</fullName>
    </submittedName>
</protein>
<dbReference type="RefSeq" id="XP_031854410.1">
    <property type="nucleotide sequence ID" value="XM_031998519.1"/>
</dbReference>
<proteinExistence type="predicted"/>
<dbReference type="GeneID" id="43582619"/>
<reference evidence="2 3" key="1">
    <citation type="submission" date="2019-09" db="EMBL/GenBank/DDBJ databases">
        <authorList>
            <person name="Brejova B."/>
        </authorList>
    </citation>
    <scope>NUCLEOTIDE SEQUENCE [LARGE SCALE GENOMIC DNA]</scope>
</reference>
<evidence type="ECO:0000256" key="1">
    <source>
        <dbReference type="SAM" id="MobiDB-lite"/>
    </source>
</evidence>
<sequence length="115" mass="12809">MSLINSTSALRQKLLPGIQKSISTIRAQRLHSARRLCKPSPTPQQQQPRIPYEPVAPGEKPISPHIAIYVSFGRPFLKIVAVALTTFFTLKYTRIALVAEHESSEQKTGTETEVN</sequence>
<dbReference type="EMBL" id="CABVLU010000003">
    <property type="protein sequence ID" value="VVT53895.1"/>
    <property type="molecule type" value="Genomic_DNA"/>
</dbReference>
<feature type="region of interest" description="Disordered" evidence="1">
    <location>
        <begin position="32"/>
        <end position="57"/>
    </location>
</feature>